<dbReference type="PROSITE" id="PS50041">
    <property type="entry name" value="C_TYPE_LECTIN_2"/>
    <property type="match status" value="2"/>
</dbReference>
<dbReference type="CDD" id="cd00037">
    <property type="entry name" value="CLECT"/>
    <property type="match status" value="2"/>
</dbReference>
<name>A0A1I7Y2A6_9BILA</name>
<keyword evidence="3" id="KW-1185">Reference proteome</keyword>
<proteinExistence type="predicted"/>
<reference evidence="4" key="1">
    <citation type="submission" date="2016-11" db="UniProtKB">
        <authorList>
            <consortium name="WormBaseParasite"/>
        </authorList>
    </citation>
    <scope>IDENTIFICATION</scope>
</reference>
<evidence type="ECO:0000313" key="3">
    <source>
        <dbReference type="Proteomes" id="UP000095287"/>
    </source>
</evidence>
<evidence type="ECO:0000313" key="4">
    <source>
        <dbReference type="WBParaSite" id="L893_g12009.t1"/>
    </source>
</evidence>
<dbReference type="Proteomes" id="UP000095287">
    <property type="component" value="Unplaced"/>
</dbReference>
<dbReference type="WBParaSite" id="L893_g12009.t1">
    <property type="protein sequence ID" value="L893_g12009.t1"/>
    <property type="gene ID" value="L893_g12009"/>
</dbReference>
<feature type="domain" description="C-type lectin" evidence="2">
    <location>
        <begin position="29"/>
        <end position="140"/>
    </location>
</feature>
<dbReference type="SMART" id="SM00034">
    <property type="entry name" value="CLECT"/>
    <property type="match status" value="2"/>
</dbReference>
<evidence type="ECO:0000256" key="1">
    <source>
        <dbReference type="SAM" id="SignalP"/>
    </source>
</evidence>
<keyword evidence="1" id="KW-0732">Signal</keyword>
<dbReference type="InterPro" id="IPR016187">
    <property type="entry name" value="CTDL_fold"/>
</dbReference>
<feature type="domain" description="C-type lectin" evidence="2">
    <location>
        <begin position="163"/>
        <end position="279"/>
    </location>
</feature>
<dbReference type="AlphaFoldDB" id="A0A1I7Y2A6"/>
<sequence>MILLALLPLLLSLVFADQGCPSGASISLKGDRCYQPVAFLTDFHSAEKVCVEFGGHLASIHNRWDNGALIESDQIGNYWLGGQDINSDGSWTWTDGSAFNYNNWAASGGAMTGKNCLLLDSPSNLWQPSNCKQKANFICETPLPSIRTTIPTASNCPAEDFCMDGYNYVVFGKYLSWSDALSNCRNHGGHLASVHNARVEELLKQFQKELYLALWIGGQVDQTGNLNWSDGTSVNYVNWLPGHVPVPGTTEGCVWTKFQGTSFGWKTASCDHTQPSVCAIPL</sequence>
<accession>A0A1I7Y2A6</accession>
<dbReference type="InterPro" id="IPR001304">
    <property type="entry name" value="C-type_lectin-like"/>
</dbReference>
<dbReference type="InterPro" id="IPR016186">
    <property type="entry name" value="C-type_lectin-like/link_sf"/>
</dbReference>
<dbReference type="Pfam" id="PF00059">
    <property type="entry name" value="Lectin_C"/>
    <property type="match status" value="2"/>
</dbReference>
<dbReference type="PANTHER" id="PTHR22803">
    <property type="entry name" value="MANNOSE, PHOSPHOLIPASE, LECTIN RECEPTOR RELATED"/>
    <property type="match status" value="1"/>
</dbReference>
<feature type="chain" id="PRO_5009311723" evidence="1">
    <location>
        <begin position="17"/>
        <end position="282"/>
    </location>
</feature>
<dbReference type="SUPFAM" id="SSF56436">
    <property type="entry name" value="C-type lectin-like"/>
    <property type="match status" value="2"/>
</dbReference>
<protein>
    <submittedName>
        <fullName evidence="4">C-type lectin domain-containing protein</fullName>
    </submittedName>
</protein>
<dbReference type="InterPro" id="IPR050111">
    <property type="entry name" value="C-type_lectin/snaclec_domain"/>
</dbReference>
<feature type="signal peptide" evidence="1">
    <location>
        <begin position="1"/>
        <end position="16"/>
    </location>
</feature>
<dbReference type="Gene3D" id="3.10.100.10">
    <property type="entry name" value="Mannose-Binding Protein A, subunit A"/>
    <property type="match status" value="2"/>
</dbReference>
<evidence type="ECO:0000259" key="2">
    <source>
        <dbReference type="PROSITE" id="PS50041"/>
    </source>
</evidence>
<organism evidence="3 4">
    <name type="scientific">Steinernema glaseri</name>
    <dbReference type="NCBI Taxonomy" id="37863"/>
    <lineage>
        <taxon>Eukaryota</taxon>
        <taxon>Metazoa</taxon>
        <taxon>Ecdysozoa</taxon>
        <taxon>Nematoda</taxon>
        <taxon>Chromadorea</taxon>
        <taxon>Rhabditida</taxon>
        <taxon>Tylenchina</taxon>
        <taxon>Panagrolaimomorpha</taxon>
        <taxon>Strongyloidoidea</taxon>
        <taxon>Steinernematidae</taxon>
        <taxon>Steinernema</taxon>
    </lineage>
</organism>